<dbReference type="GO" id="GO:0004520">
    <property type="term" value="F:DNA endonuclease activity"/>
    <property type="evidence" value="ECO:0007669"/>
    <property type="project" value="InterPro"/>
</dbReference>
<dbReference type="STRING" id="8005.ENSEEEP00000001228"/>
<keyword evidence="6" id="KW-0378">Hydrolase</keyword>
<dbReference type="Ensembl" id="ENSEEET00000001258.2">
    <property type="protein sequence ID" value="ENSEEEP00000001228.2"/>
    <property type="gene ID" value="ENSEEEG00000000834.2"/>
</dbReference>
<keyword evidence="3" id="KW-0963">Cytoplasm</keyword>
<dbReference type="Pfam" id="PF09230">
    <property type="entry name" value="DFF40"/>
    <property type="match status" value="1"/>
</dbReference>
<dbReference type="CTD" id="1677"/>
<evidence type="ECO:0000256" key="2">
    <source>
        <dbReference type="ARBA" id="ARBA00004496"/>
    </source>
</evidence>
<dbReference type="AlphaFoldDB" id="A0A4W4DPT6"/>
<feature type="domain" description="CIDE-N" evidence="12">
    <location>
        <begin position="6"/>
        <end position="82"/>
    </location>
</feature>
<protein>
    <recommendedName>
        <fullName evidence="10">DNA fragmentation factor subunit beta</fullName>
    </recommendedName>
</protein>
<reference evidence="14" key="2">
    <citation type="journal article" date="2017" name="Sci. Adv.">
        <title>A tail of two voltages: Proteomic comparison of the three electric organs of the electric eel.</title>
        <authorList>
            <person name="Traeger L.L."/>
            <person name="Sabat G."/>
            <person name="Barrett-Wilt G.A."/>
            <person name="Wells G.B."/>
            <person name="Sussman M.R."/>
        </authorList>
    </citation>
    <scope>NUCLEOTIDE SEQUENCE [LARGE SCALE GENOMIC DNA]</scope>
</reference>
<evidence type="ECO:0000256" key="3">
    <source>
        <dbReference type="ARBA" id="ARBA00022490"/>
    </source>
</evidence>
<dbReference type="GO" id="GO:0005737">
    <property type="term" value="C:cytoplasm"/>
    <property type="evidence" value="ECO:0007669"/>
    <property type="project" value="UniProtKB-SubCell"/>
</dbReference>
<dbReference type="SMART" id="SM00266">
    <property type="entry name" value="CAD"/>
    <property type="match status" value="1"/>
</dbReference>
<sequence>MPKHEKPKLFKIRCTEEAKKFGIAAFTLKELIQKGCKLFQLLERKTHCCLYEDGTILTDEYFQRLPDNTELVLLSDGQSWNKLVYELGRVLGTDAHADDLISAARKLQTDEISAKWQKIVCDFLCNMKDNADMENRDDDSDWFEGIDTRFKTKSSYMKYNCEQRIRGYLKEVQGHAQTIKNAKQKREYDKVVASLAEKLKSAHYHGTYFDRTEKERHRLCTTEGWFSCQGAFDQDKCKLLHSINPYCNRENRILFSTWNLDHRIEKKRAIIPTLVEVLHGKKSSDINLDYFYKLLFTQNNLRLVHIVCHKKGVHDLTCNSNLVYKCVKKTRH</sequence>
<dbReference type="PROSITE" id="PS51135">
    <property type="entry name" value="CIDE_N"/>
    <property type="match status" value="1"/>
</dbReference>
<evidence type="ECO:0000313" key="14">
    <source>
        <dbReference type="Proteomes" id="UP000314983"/>
    </source>
</evidence>
<dbReference type="SUPFAM" id="SSF54060">
    <property type="entry name" value="His-Me finger endonucleases"/>
    <property type="match status" value="1"/>
</dbReference>
<dbReference type="Proteomes" id="UP000314983">
    <property type="component" value="Chromosome 23"/>
</dbReference>
<dbReference type="InterPro" id="IPR044925">
    <property type="entry name" value="His-Me_finger_sf"/>
</dbReference>
<dbReference type="SUPFAM" id="SSF54277">
    <property type="entry name" value="CAD &amp; PB1 domains"/>
    <property type="match status" value="1"/>
</dbReference>
<dbReference type="Gene3D" id="6.10.140.170">
    <property type="match status" value="1"/>
</dbReference>
<name>A0A4W4DPT6_ELEEL</name>
<dbReference type="GO" id="GO:0016787">
    <property type="term" value="F:hydrolase activity"/>
    <property type="evidence" value="ECO:0007669"/>
    <property type="project" value="UniProtKB-KW"/>
</dbReference>
<dbReference type="PANTHER" id="PTHR13067:SF2">
    <property type="entry name" value="CASPASE-ACTIVATED DNASE"/>
    <property type="match status" value="1"/>
</dbReference>
<dbReference type="FunFam" id="3.10.20.10:FF:000006">
    <property type="entry name" value="DNA fragmentation factor subunit beta"/>
    <property type="match status" value="1"/>
</dbReference>
<dbReference type="InterPro" id="IPR039729">
    <property type="entry name" value="DFF40"/>
</dbReference>
<evidence type="ECO:0000256" key="10">
    <source>
        <dbReference type="ARBA" id="ARBA00069517"/>
    </source>
</evidence>
<reference evidence="13" key="4">
    <citation type="submission" date="2025-08" db="UniProtKB">
        <authorList>
            <consortium name="Ensembl"/>
        </authorList>
    </citation>
    <scope>IDENTIFICATION</scope>
</reference>
<dbReference type="GO" id="GO:0006309">
    <property type="term" value="P:apoptotic DNA fragmentation"/>
    <property type="evidence" value="ECO:0007669"/>
    <property type="project" value="InterPro"/>
</dbReference>
<evidence type="ECO:0000256" key="5">
    <source>
        <dbReference type="ARBA" id="ARBA00022722"/>
    </source>
</evidence>
<dbReference type="RefSeq" id="XP_026863475.2">
    <property type="nucleotide sequence ID" value="XM_027007674.2"/>
</dbReference>
<accession>A0A4W4DPT6</accession>
<dbReference type="InterPro" id="IPR015311">
    <property type="entry name" value="DFF40_C"/>
</dbReference>
<reference evidence="13" key="3">
    <citation type="submission" date="2020-05" db="EMBL/GenBank/DDBJ databases">
        <title>Electrophorus electricus (electric eel) genome, fEleEle1, primary haplotype.</title>
        <authorList>
            <person name="Myers G."/>
            <person name="Meyer A."/>
            <person name="Fedrigo O."/>
            <person name="Formenti G."/>
            <person name="Rhie A."/>
            <person name="Tracey A."/>
            <person name="Sims Y."/>
            <person name="Jarvis E.D."/>
        </authorList>
    </citation>
    <scope>NUCLEOTIDE SEQUENCE [LARGE SCALE GENOMIC DNA]</scope>
</reference>
<dbReference type="Pfam" id="PF02017">
    <property type="entry name" value="CIDE-N"/>
    <property type="match status" value="1"/>
</dbReference>
<comment type="subunit">
    <text evidence="9">Heterodimer of DFFA and DFFB. Interacts with H1-1.</text>
</comment>
<evidence type="ECO:0000256" key="11">
    <source>
        <dbReference type="PROSITE-ProRule" id="PRU00447"/>
    </source>
</evidence>
<keyword evidence="4 11" id="KW-0053">Apoptosis</keyword>
<evidence type="ECO:0000256" key="4">
    <source>
        <dbReference type="ARBA" id="ARBA00022703"/>
    </source>
</evidence>
<keyword evidence="5" id="KW-0540">Nuclease</keyword>
<proteinExistence type="predicted"/>
<reference evidence="13" key="5">
    <citation type="submission" date="2025-09" db="UniProtKB">
        <authorList>
            <consortium name="Ensembl"/>
        </authorList>
    </citation>
    <scope>IDENTIFICATION</scope>
</reference>
<comment type="function">
    <text evidence="8">Nuclease that induces DNA fragmentation and chromatin condensation during apoptosis. Degrades naked DNA and induces apoptotic morphology.</text>
</comment>
<dbReference type="PANTHER" id="PTHR13067">
    <property type="entry name" value="CASPASE-ACTIVATED DNASE"/>
    <property type="match status" value="1"/>
</dbReference>
<evidence type="ECO:0000256" key="9">
    <source>
        <dbReference type="ARBA" id="ARBA00064007"/>
    </source>
</evidence>
<dbReference type="OMA" id="KAEHVEW"/>
<evidence type="ECO:0000313" key="13">
    <source>
        <dbReference type="Ensembl" id="ENSEEEP00000001228.2"/>
    </source>
</evidence>
<keyword evidence="14" id="KW-1185">Reference proteome</keyword>
<dbReference type="GeneTree" id="ENSGT00390000014490"/>
<dbReference type="KEGG" id="eee:113575882"/>
<dbReference type="GO" id="GO:0005634">
    <property type="term" value="C:nucleus"/>
    <property type="evidence" value="ECO:0007669"/>
    <property type="project" value="UniProtKB-SubCell"/>
</dbReference>
<evidence type="ECO:0000256" key="6">
    <source>
        <dbReference type="ARBA" id="ARBA00022801"/>
    </source>
</evidence>
<gene>
    <name evidence="13" type="primary">dffb</name>
</gene>
<organism evidence="13 14">
    <name type="scientific">Electrophorus electricus</name>
    <name type="common">Electric eel</name>
    <name type="synonym">Gymnotus electricus</name>
    <dbReference type="NCBI Taxonomy" id="8005"/>
    <lineage>
        <taxon>Eukaryota</taxon>
        <taxon>Metazoa</taxon>
        <taxon>Chordata</taxon>
        <taxon>Craniata</taxon>
        <taxon>Vertebrata</taxon>
        <taxon>Euteleostomi</taxon>
        <taxon>Actinopterygii</taxon>
        <taxon>Neopterygii</taxon>
        <taxon>Teleostei</taxon>
        <taxon>Ostariophysi</taxon>
        <taxon>Gymnotiformes</taxon>
        <taxon>Gymnotoidei</taxon>
        <taxon>Gymnotidae</taxon>
        <taxon>Electrophorus</taxon>
    </lineage>
</organism>
<dbReference type="InterPro" id="IPR003508">
    <property type="entry name" value="CIDE-N_dom"/>
</dbReference>
<dbReference type="GeneID" id="113575882"/>
<evidence type="ECO:0000259" key="12">
    <source>
        <dbReference type="PROSITE" id="PS51135"/>
    </source>
</evidence>
<evidence type="ECO:0000256" key="8">
    <source>
        <dbReference type="ARBA" id="ARBA00053660"/>
    </source>
</evidence>
<reference evidence="14" key="1">
    <citation type="journal article" date="2014" name="Science">
        <title>Nonhuman genetics. Genomic basis for the convergent evolution of electric organs.</title>
        <authorList>
            <person name="Gallant J.R."/>
            <person name="Traeger L.L."/>
            <person name="Volkening J.D."/>
            <person name="Moffett H."/>
            <person name="Chen P.H."/>
            <person name="Novina C.D."/>
            <person name="Phillips G.N.Jr."/>
            <person name="Anand R."/>
            <person name="Wells G.B."/>
            <person name="Pinch M."/>
            <person name="Guth R."/>
            <person name="Unguez G.A."/>
            <person name="Albert J.S."/>
            <person name="Zakon H.H."/>
            <person name="Samanta M.P."/>
            <person name="Sussman M.R."/>
        </authorList>
    </citation>
    <scope>NUCLEOTIDE SEQUENCE [LARGE SCALE GENOMIC DNA]</scope>
</reference>
<evidence type="ECO:0000256" key="7">
    <source>
        <dbReference type="ARBA" id="ARBA00023242"/>
    </source>
</evidence>
<evidence type="ECO:0000256" key="1">
    <source>
        <dbReference type="ARBA" id="ARBA00004123"/>
    </source>
</evidence>
<comment type="subcellular location">
    <subcellularLocation>
        <location evidence="2">Cytoplasm</location>
    </subcellularLocation>
    <subcellularLocation>
        <location evidence="1">Nucleus</location>
    </subcellularLocation>
</comment>
<dbReference type="Gene3D" id="3.10.20.10">
    <property type="match status" value="1"/>
</dbReference>
<keyword evidence="7" id="KW-0539">Nucleus</keyword>